<protein>
    <recommendedName>
        <fullName evidence="3">N-sulphoglucosamine sulphohydrolase C-terminal domain-containing protein</fullName>
    </recommendedName>
</protein>
<dbReference type="SUPFAM" id="SSF53649">
    <property type="entry name" value="Alkaline phosphatase-like"/>
    <property type="match status" value="1"/>
</dbReference>
<dbReference type="InterPro" id="IPR017850">
    <property type="entry name" value="Alkaline_phosphatase_core_sf"/>
</dbReference>
<dbReference type="PANTHER" id="PTHR45953:SF1">
    <property type="entry name" value="IDURONATE 2-SULFATASE"/>
    <property type="match status" value="1"/>
</dbReference>
<dbReference type="EMBL" id="BARU01025168">
    <property type="protein sequence ID" value="GAH57757.1"/>
    <property type="molecule type" value="Genomic_DNA"/>
</dbReference>
<dbReference type="GO" id="GO:0008484">
    <property type="term" value="F:sulfuric ester hydrolase activity"/>
    <property type="evidence" value="ECO:0007669"/>
    <property type="project" value="TreeGrafter"/>
</dbReference>
<dbReference type="Gene3D" id="3.40.720.10">
    <property type="entry name" value="Alkaline Phosphatase, subunit A"/>
    <property type="match status" value="1"/>
</dbReference>
<gene>
    <name evidence="4" type="ORF">S03H2_40580</name>
</gene>
<feature type="domain" description="N-sulphoglucosamine sulphohydrolase C-terminal" evidence="3">
    <location>
        <begin position="12"/>
        <end position="152"/>
    </location>
</feature>
<dbReference type="GO" id="GO:0005737">
    <property type="term" value="C:cytoplasm"/>
    <property type="evidence" value="ECO:0007669"/>
    <property type="project" value="TreeGrafter"/>
</dbReference>
<evidence type="ECO:0000256" key="1">
    <source>
        <dbReference type="ARBA" id="ARBA00022723"/>
    </source>
</evidence>
<dbReference type="InterPro" id="IPR032506">
    <property type="entry name" value="SGSH_C"/>
</dbReference>
<dbReference type="PANTHER" id="PTHR45953">
    <property type="entry name" value="IDURONATE 2-SULFATASE"/>
    <property type="match status" value="1"/>
</dbReference>
<feature type="non-terminal residue" evidence="4">
    <location>
        <position position="1"/>
    </location>
</feature>
<evidence type="ECO:0000259" key="3">
    <source>
        <dbReference type="Pfam" id="PF16347"/>
    </source>
</evidence>
<evidence type="ECO:0000256" key="2">
    <source>
        <dbReference type="ARBA" id="ARBA00022801"/>
    </source>
</evidence>
<sequence length="157" mass="18392">IVLWSDHGWHLGEKLHWKKFALWEEATHNLLMFVVPGLTRPGGRCDQPVNLTDIYPTLIDICGLSDREGLEGRSLMPLLRDPGATRERPALTTHGRLNHSLRTKRWRYIRYSDDTEELYDHDNDELEWDNLLWGENPNPEHSQVADELAKWLPKVNY</sequence>
<comment type="caution">
    <text evidence="4">The sequence shown here is derived from an EMBL/GenBank/DDBJ whole genome shotgun (WGS) entry which is preliminary data.</text>
</comment>
<accession>X1GKP0</accession>
<reference evidence="4" key="1">
    <citation type="journal article" date="2014" name="Front. Microbiol.">
        <title>High frequency of phylogenetically diverse reductive dehalogenase-homologous genes in deep subseafloor sedimentary metagenomes.</title>
        <authorList>
            <person name="Kawai M."/>
            <person name="Futagami T."/>
            <person name="Toyoda A."/>
            <person name="Takaki Y."/>
            <person name="Nishi S."/>
            <person name="Hori S."/>
            <person name="Arai W."/>
            <person name="Tsubouchi T."/>
            <person name="Morono Y."/>
            <person name="Uchiyama I."/>
            <person name="Ito T."/>
            <person name="Fujiyama A."/>
            <person name="Inagaki F."/>
            <person name="Takami H."/>
        </authorList>
    </citation>
    <scope>NUCLEOTIDE SEQUENCE</scope>
    <source>
        <strain evidence="4">Expedition CK06-06</strain>
    </source>
</reference>
<keyword evidence="1" id="KW-0479">Metal-binding</keyword>
<dbReference type="Pfam" id="PF16347">
    <property type="entry name" value="SGSH_C"/>
    <property type="match status" value="1"/>
</dbReference>
<evidence type="ECO:0000313" key="4">
    <source>
        <dbReference type="EMBL" id="GAH57757.1"/>
    </source>
</evidence>
<proteinExistence type="predicted"/>
<organism evidence="4">
    <name type="scientific">marine sediment metagenome</name>
    <dbReference type="NCBI Taxonomy" id="412755"/>
    <lineage>
        <taxon>unclassified sequences</taxon>
        <taxon>metagenomes</taxon>
        <taxon>ecological metagenomes</taxon>
    </lineage>
</organism>
<dbReference type="GO" id="GO:0046872">
    <property type="term" value="F:metal ion binding"/>
    <property type="evidence" value="ECO:0007669"/>
    <property type="project" value="UniProtKB-KW"/>
</dbReference>
<keyword evidence="2" id="KW-0378">Hydrolase</keyword>
<name>X1GKP0_9ZZZZ</name>
<dbReference type="AlphaFoldDB" id="X1GKP0"/>